<name>A0ABR3QQ12_9PLEO</name>
<keyword evidence="3" id="KW-0496">Mitochondrion</keyword>
<feature type="transmembrane region" description="Helical" evidence="7">
    <location>
        <begin position="428"/>
        <end position="445"/>
    </location>
</feature>
<evidence type="ECO:0000256" key="1">
    <source>
        <dbReference type="ARBA" id="ARBA00004305"/>
    </source>
</evidence>
<dbReference type="InterPro" id="IPR045179">
    <property type="entry name" value="YgfZ/GcvT"/>
</dbReference>
<proteinExistence type="inferred from homology"/>
<dbReference type="Proteomes" id="UP001521222">
    <property type="component" value="Unassembled WGS sequence"/>
</dbReference>
<dbReference type="SUPFAM" id="SSF103025">
    <property type="entry name" value="Folate-binding domain"/>
    <property type="match status" value="1"/>
</dbReference>
<keyword evidence="2" id="KW-0809">Transit peptide</keyword>
<feature type="transmembrane region" description="Helical" evidence="7">
    <location>
        <begin position="384"/>
        <end position="408"/>
    </location>
</feature>
<dbReference type="EMBL" id="JAKIXB020000036">
    <property type="protein sequence ID" value="KAL1594178.1"/>
    <property type="molecule type" value="Genomic_DNA"/>
</dbReference>
<comment type="similarity">
    <text evidence="4">Belongs to the GcvT family. CAF17/IBA57 subfamily.</text>
</comment>
<evidence type="ECO:0000259" key="11">
    <source>
        <dbReference type="Pfam" id="PF25455"/>
    </source>
</evidence>
<dbReference type="NCBIfam" id="TIGR03317">
    <property type="entry name" value="ygfZ_signature"/>
    <property type="match status" value="1"/>
</dbReference>
<feature type="transmembrane region" description="Helical" evidence="7">
    <location>
        <begin position="275"/>
        <end position="297"/>
    </location>
</feature>
<reference evidence="12 13" key="1">
    <citation type="submission" date="2024-02" db="EMBL/GenBank/DDBJ databases">
        <title>De novo assembly and annotation of 12 fungi associated with fruit tree decline syndrome in Ontario, Canada.</title>
        <authorList>
            <person name="Sulman M."/>
            <person name="Ellouze W."/>
            <person name="Ilyukhin E."/>
        </authorList>
    </citation>
    <scope>NUCLEOTIDE SEQUENCE [LARGE SCALE GENOMIC DNA]</scope>
    <source>
        <strain evidence="12 13">M97-236</strain>
    </source>
</reference>
<dbReference type="InterPro" id="IPR017703">
    <property type="entry name" value="YgfZ/GCV_T_CS"/>
</dbReference>
<evidence type="ECO:0000259" key="10">
    <source>
        <dbReference type="Pfam" id="PF21902"/>
    </source>
</evidence>
<feature type="compositionally biased region" description="Acidic residues" evidence="6">
    <location>
        <begin position="534"/>
        <end position="545"/>
    </location>
</feature>
<dbReference type="InterPro" id="IPR053937">
    <property type="entry name" value="GOST_TM"/>
</dbReference>
<gene>
    <name evidence="12" type="primary">PTM1</name>
    <name evidence="12" type="ORF">SLS59_008800</name>
</gene>
<feature type="transmembrane region" description="Helical" evidence="7">
    <location>
        <begin position="236"/>
        <end position="255"/>
    </location>
</feature>
<dbReference type="PANTHER" id="PTHR22602:SF0">
    <property type="entry name" value="TRANSFERASE CAF17, MITOCHONDRIAL-RELATED"/>
    <property type="match status" value="1"/>
</dbReference>
<feature type="region of interest" description="Disordered" evidence="6">
    <location>
        <begin position="476"/>
        <end position="575"/>
    </location>
</feature>
<keyword evidence="13" id="KW-1185">Reference proteome</keyword>
<evidence type="ECO:0000256" key="3">
    <source>
        <dbReference type="ARBA" id="ARBA00023128"/>
    </source>
</evidence>
<feature type="domain" description="GOST seven transmembrane" evidence="9">
    <location>
        <begin position="201"/>
        <end position="452"/>
    </location>
</feature>
<evidence type="ECO:0000256" key="8">
    <source>
        <dbReference type="SAM" id="SignalP"/>
    </source>
</evidence>
<sequence length="912" mass="102595">MKQQWLRSIGLLLLSTITAVAAIDVTLTRDDPQKCSGMYSKKSWGGKVEPFILVKFLKKGDQNKEIEDPTVGVVVWEWKDSLLLGKPQEMAVDDVSAIIIRSYICNDDAIDAKLCNGTHKGEWILADDADSASKMYIRTEAVHLNDPKPINYPVASAERKQAIKTGYYCVATAAYTKEVEYEAIITFRNAYGELPAAQIAKLPFYGGITIVYFVVLLFWGFLYYQNRHDILAVQNYITAILVFLVVEMLMTWGFYDYQNRHGNNIGTKVLMVVVAVLNAFRNSFSFFLLLIVCMGYGVVKPSLGKTMTIVRWLAVAHFVFGVIYAVASLTVRPDDAGPLVLLVILPLSATLTAFYIWTLNSLNLTMKDLMERKQHVKATMYKRLWWCILTSIVVIFGFFFINSFTFAGASTPDFAPTHWQTRWFVLDGWLNLVYLADVCFVAYMWRPTANNRRFAMSDEIAQDDEGFEIASIRDSLDEEDHSSDHPPSYDPVRPQRDVTRDVSPLPAPQAQKPIHPPRESLDGDTIFAVGEDDKWSDDDDDDDLEPASPKGSDDENARLTTSNPPQPTGSGITPLSHRRLISLSGPDTVKFLQGLITNNVHADRDQPFFAAFLDSRGRVLWDVFVWVYPELLAEKGTWSCYIEVDASELEALRKHLKRHKLRSKVAIELVPEEELGVWAAWGQAYESISRQAVIADLFDPRGDMSTLWRILAKPNSGLVGDEIEVQDVQQYHLQRYKQGIAEGPQEIPRESALPMEVNIDLAQGIDFKKGCYVGQELTIRTKHTGVVRKRILPVQLDFSSNAPASTLSLETGMDIKQLDETGAIKKGRAAGKFVASIGDVGLALCRLEMMTPMKISAEGGSYREGLEFGVSGGDEWHVVKVKPILQPWFEERERHLWAKSKSNNQVNLQTEQ</sequence>
<feature type="signal peptide" evidence="8">
    <location>
        <begin position="1"/>
        <end position="22"/>
    </location>
</feature>
<dbReference type="PANTHER" id="PTHR22602">
    <property type="entry name" value="TRANSFERASE CAF17, MITOCHONDRIAL-RELATED"/>
    <property type="match status" value="1"/>
</dbReference>
<dbReference type="Pfam" id="PF21902">
    <property type="entry name" value="PTM1-like_N"/>
    <property type="match status" value="1"/>
</dbReference>
<protein>
    <recommendedName>
        <fullName evidence="5">Iron-sulfur cluster assembly factor IBA57 homolog, mitochondrial</fullName>
    </recommendedName>
</protein>
<comment type="subcellular location">
    <subcellularLocation>
        <location evidence="1">Mitochondrion matrix</location>
    </subcellularLocation>
</comment>
<keyword evidence="7" id="KW-0472">Membrane</keyword>
<dbReference type="InterPro" id="IPR027266">
    <property type="entry name" value="TrmE/GcvT-like"/>
</dbReference>
<keyword evidence="8" id="KW-0732">Signal</keyword>
<feature type="transmembrane region" description="Helical" evidence="7">
    <location>
        <begin position="339"/>
        <end position="363"/>
    </location>
</feature>
<dbReference type="Gene3D" id="3.30.1360.120">
    <property type="entry name" value="Probable tRNA modification gtpase trme, domain 1"/>
    <property type="match status" value="2"/>
</dbReference>
<accession>A0ABR3QQ12</accession>
<dbReference type="Pfam" id="PF25455">
    <property type="entry name" value="Beta-barrel_CAF17_C"/>
    <property type="match status" value="1"/>
</dbReference>
<evidence type="ECO:0000256" key="6">
    <source>
        <dbReference type="SAM" id="MobiDB-lite"/>
    </source>
</evidence>
<evidence type="ECO:0000256" key="2">
    <source>
        <dbReference type="ARBA" id="ARBA00022946"/>
    </source>
</evidence>
<dbReference type="Pfam" id="PF06814">
    <property type="entry name" value="GOST_TM"/>
    <property type="match status" value="1"/>
</dbReference>
<evidence type="ECO:0000313" key="12">
    <source>
        <dbReference type="EMBL" id="KAL1594178.1"/>
    </source>
</evidence>
<evidence type="ECO:0000256" key="7">
    <source>
        <dbReference type="SAM" id="Phobius"/>
    </source>
</evidence>
<evidence type="ECO:0000256" key="4">
    <source>
        <dbReference type="ARBA" id="ARBA00093447"/>
    </source>
</evidence>
<evidence type="ECO:0000256" key="5">
    <source>
        <dbReference type="ARBA" id="ARBA00093637"/>
    </source>
</evidence>
<evidence type="ECO:0000259" key="9">
    <source>
        <dbReference type="Pfam" id="PF06814"/>
    </source>
</evidence>
<feature type="transmembrane region" description="Helical" evidence="7">
    <location>
        <begin position="309"/>
        <end position="327"/>
    </location>
</feature>
<dbReference type="InterPro" id="IPR057460">
    <property type="entry name" value="CAF17_C"/>
</dbReference>
<feature type="compositionally biased region" description="Polar residues" evidence="6">
    <location>
        <begin position="558"/>
        <end position="573"/>
    </location>
</feature>
<dbReference type="InterPro" id="IPR053938">
    <property type="entry name" value="PTM1-like_N"/>
</dbReference>
<feature type="domain" description="CAF17 C-terminal" evidence="11">
    <location>
        <begin position="788"/>
        <end position="857"/>
    </location>
</feature>
<feature type="domain" description="PTM1-like N-terminal" evidence="10">
    <location>
        <begin position="32"/>
        <end position="189"/>
    </location>
</feature>
<feature type="chain" id="PRO_5047443903" description="Iron-sulfur cluster assembly factor IBA57 homolog, mitochondrial" evidence="8">
    <location>
        <begin position="23"/>
        <end position="912"/>
    </location>
</feature>
<keyword evidence="7" id="KW-0812">Transmembrane</keyword>
<feature type="transmembrane region" description="Helical" evidence="7">
    <location>
        <begin position="204"/>
        <end position="224"/>
    </location>
</feature>
<keyword evidence="7" id="KW-1133">Transmembrane helix</keyword>
<organism evidence="12 13">
    <name type="scientific">Nothophoma quercina</name>
    <dbReference type="NCBI Taxonomy" id="749835"/>
    <lineage>
        <taxon>Eukaryota</taxon>
        <taxon>Fungi</taxon>
        <taxon>Dikarya</taxon>
        <taxon>Ascomycota</taxon>
        <taxon>Pezizomycotina</taxon>
        <taxon>Dothideomycetes</taxon>
        <taxon>Pleosporomycetidae</taxon>
        <taxon>Pleosporales</taxon>
        <taxon>Pleosporineae</taxon>
        <taxon>Didymellaceae</taxon>
        <taxon>Nothophoma</taxon>
    </lineage>
</organism>
<evidence type="ECO:0000313" key="13">
    <source>
        <dbReference type="Proteomes" id="UP001521222"/>
    </source>
</evidence>
<comment type="caution">
    <text evidence="12">The sequence shown here is derived from an EMBL/GenBank/DDBJ whole genome shotgun (WGS) entry which is preliminary data.</text>
</comment>